<keyword evidence="1" id="KW-0732">Signal</keyword>
<sequence length="222" mass="24534">MKTSNYSFLILAVALVLSSCSSVKVLDSWKGDNAPSLKEKNILVIARTDNKQARIAFEEEIANQLRDSDFKATESFKKLPNIDPDRKLDEAQTKTLVETIKREGFDGIVLSVVKDYSEATRTSTDGGYYAGASYGAFYPGYYGGFYGYYSHPMTYVSTGSYMPMTSTTTTVKTYVIETVAYNLDEEDGKQLVAVVTSSLENPTNISSNAAEYAKKIKKALKN</sequence>
<name>A0A9X1C9Z1_9FLAO</name>
<evidence type="ECO:0008006" key="6">
    <source>
        <dbReference type="Google" id="ProtNLM"/>
    </source>
</evidence>
<gene>
    <name evidence="2" type="ORF">J2Z56_003105</name>
    <name evidence="3" type="ORF">J2Z57_002861</name>
</gene>
<dbReference type="AlphaFoldDB" id="A0A9X1C9Z1"/>
<evidence type="ECO:0000313" key="4">
    <source>
        <dbReference type="Proteomes" id="UP001138672"/>
    </source>
</evidence>
<evidence type="ECO:0000256" key="1">
    <source>
        <dbReference type="SAM" id="SignalP"/>
    </source>
</evidence>
<proteinExistence type="predicted"/>
<reference evidence="2" key="1">
    <citation type="submission" date="2021-03" db="EMBL/GenBank/DDBJ databases">
        <title>Genomic Encyclopedia of Type Strains, Phase IV (KMG-IV): sequencing the most valuable type-strain genomes for metagenomic binning, comparative biology and taxonomic classification.</title>
        <authorList>
            <person name="Goeker M."/>
        </authorList>
    </citation>
    <scope>NUCLEOTIDE SEQUENCE</scope>
    <source>
        <strain evidence="2">DSM 15523</strain>
        <strain evidence="3 5">DSM 16476</strain>
    </source>
</reference>
<dbReference type="Proteomes" id="UP001138672">
    <property type="component" value="Unassembled WGS sequence"/>
</dbReference>
<dbReference type="RefSeq" id="WP_057779325.1">
    <property type="nucleotide sequence ID" value="NZ_JAGGJQ010000009.1"/>
</dbReference>
<evidence type="ECO:0000313" key="3">
    <source>
        <dbReference type="EMBL" id="MDQ0336407.1"/>
    </source>
</evidence>
<dbReference type="Proteomes" id="UP001231587">
    <property type="component" value="Unassembled WGS sequence"/>
</dbReference>
<feature type="signal peptide" evidence="1">
    <location>
        <begin position="1"/>
        <end position="25"/>
    </location>
</feature>
<keyword evidence="5" id="KW-1185">Reference proteome</keyword>
<evidence type="ECO:0000313" key="2">
    <source>
        <dbReference type="EMBL" id="MBP1841173.1"/>
    </source>
</evidence>
<feature type="chain" id="PRO_5040834198" description="DUF4136 domain-containing protein" evidence="1">
    <location>
        <begin position="26"/>
        <end position="222"/>
    </location>
</feature>
<dbReference type="PROSITE" id="PS51257">
    <property type="entry name" value="PROKAR_LIPOPROTEIN"/>
    <property type="match status" value="1"/>
</dbReference>
<comment type="caution">
    <text evidence="2">The sequence shown here is derived from an EMBL/GenBank/DDBJ whole genome shotgun (WGS) entry which is preliminary data.</text>
</comment>
<dbReference type="EMBL" id="JAGGJQ010000009">
    <property type="protein sequence ID" value="MBP1841173.1"/>
    <property type="molecule type" value="Genomic_DNA"/>
</dbReference>
<dbReference type="OrthoDB" id="1454323at2"/>
<evidence type="ECO:0000313" key="5">
    <source>
        <dbReference type="Proteomes" id="UP001231587"/>
    </source>
</evidence>
<protein>
    <recommendedName>
        <fullName evidence="6">DUF4136 domain-containing protein</fullName>
    </recommendedName>
</protein>
<accession>A0A9X1C9Z1</accession>
<organism evidence="2 4">
    <name type="scientific">Formosa algae</name>
    <dbReference type="NCBI Taxonomy" id="225843"/>
    <lineage>
        <taxon>Bacteria</taxon>
        <taxon>Pseudomonadati</taxon>
        <taxon>Bacteroidota</taxon>
        <taxon>Flavobacteriia</taxon>
        <taxon>Flavobacteriales</taxon>
        <taxon>Flavobacteriaceae</taxon>
        <taxon>Formosa</taxon>
    </lineage>
</organism>
<dbReference type="EMBL" id="JAUSUU010000009">
    <property type="protein sequence ID" value="MDQ0336407.1"/>
    <property type="molecule type" value="Genomic_DNA"/>
</dbReference>